<name>A0ACB0Y9G4_MELEN</name>
<protein>
    <submittedName>
        <fullName evidence="1">Uncharacterized protein</fullName>
    </submittedName>
</protein>
<proteinExistence type="predicted"/>
<accession>A0ACB0Y9G4</accession>
<evidence type="ECO:0000313" key="2">
    <source>
        <dbReference type="Proteomes" id="UP001497535"/>
    </source>
</evidence>
<dbReference type="EMBL" id="CAVMJV010000008">
    <property type="protein sequence ID" value="CAK5036983.1"/>
    <property type="molecule type" value="Genomic_DNA"/>
</dbReference>
<reference evidence="1" key="1">
    <citation type="submission" date="2023-11" db="EMBL/GenBank/DDBJ databases">
        <authorList>
            <person name="Poullet M."/>
        </authorList>
    </citation>
    <scope>NUCLEOTIDE SEQUENCE</scope>
    <source>
        <strain evidence="1">E1834</strain>
    </source>
</reference>
<comment type="caution">
    <text evidence="1">The sequence shown here is derived from an EMBL/GenBank/DDBJ whole genome shotgun (WGS) entry which is preliminary data.</text>
</comment>
<dbReference type="Proteomes" id="UP001497535">
    <property type="component" value="Unassembled WGS sequence"/>
</dbReference>
<gene>
    <name evidence="1" type="ORF">MENTE1834_LOCUS9186</name>
</gene>
<keyword evidence="2" id="KW-1185">Reference proteome</keyword>
<organism evidence="1 2">
    <name type="scientific">Meloidogyne enterolobii</name>
    <name type="common">Root-knot nematode worm</name>
    <name type="synonym">Meloidogyne mayaguensis</name>
    <dbReference type="NCBI Taxonomy" id="390850"/>
    <lineage>
        <taxon>Eukaryota</taxon>
        <taxon>Metazoa</taxon>
        <taxon>Ecdysozoa</taxon>
        <taxon>Nematoda</taxon>
        <taxon>Chromadorea</taxon>
        <taxon>Rhabditida</taxon>
        <taxon>Tylenchina</taxon>
        <taxon>Tylenchomorpha</taxon>
        <taxon>Tylenchoidea</taxon>
        <taxon>Meloidogynidae</taxon>
        <taxon>Meloidogyninae</taxon>
        <taxon>Meloidogyne</taxon>
    </lineage>
</organism>
<evidence type="ECO:0000313" key="1">
    <source>
        <dbReference type="EMBL" id="CAK5036983.1"/>
    </source>
</evidence>
<sequence>MQKRESTSWDGRKLIQHKNLNFFLIYKKFCTKCNWLSMQLKLQFCILQKLFFLQIPRVVFVVKLVQPSQSRPKGEEMN</sequence>